<reference evidence="1 2" key="1">
    <citation type="journal article" date="2019" name="Nat. Ecol. Evol.">
        <title>Megaphylogeny resolves global patterns of mushroom evolution.</title>
        <authorList>
            <person name="Varga T."/>
            <person name="Krizsan K."/>
            <person name="Foldi C."/>
            <person name="Dima B."/>
            <person name="Sanchez-Garcia M."/>
            <person name="Sanchez-Ramirez S."/>
            <person name="Szollosi G.J."/>
            <person name="Szarkandi J.G."/>
            <person name="Papp V."/>
            <person name="Albert L."/>
            <person name="Andreopoulos W."/>
            <person name="Angelini C."/>
            <person name="Antonin V."/>
            <person name="Barry K.W."/>
            <person name="Bougher N.L."/>
            <person name="Buchanan P."/>
            <person name="Buyck B."/>
            <person name="Bense V."/>
            <person name="Catcheside P."/>
            <person name="Chovatia M."/>
            <person name="Cooper J."/>
            <person name="Damon W."/>
            <person name="Desjardin D."/>
            <person name="Finy P."/>
            <person name="Geml J."/>
            <person name="Haridas S."/>
            <person name="Hughes K."/>
            <person name="Justo A."/>
            <person name="Karasinski D."/>
            <person name="Kautmanova I."/>
            <person name="Kiss B."/>
            <person name="Kocsube S."/>
            <person name="Kotiranta H."/>
            <person name="LaButti K.M."/>
            <person name="Lechner B.E."/>
            <person name="Liimatainen K."/>
            <person name="Lipzen A."/>
            <person name="Lukacs Z."/>
            <person name="Mihaltcheva S."/>
            <person name="Morgado L.N."/>
            <person name="Niskanen T."/>
            <person name="Noordeloos M.E."/>
            <person name="Ohm R.A."/>
            <person name="Ortiz-Santana B."/>
            <person name="Ovrebo C."/>
            <person name="Racz N."/>
            <person name="Riley R."/>
            <person name="Savchenko A."/>
            <person name="Shiryaev A."/>
            <person name="Soop K."/>
            <person name="Spirin V."/>
            <person name="Szebenyi C."/>
            <person name="Tomsovsky M."/>
            <person name="Tulloss R.E."/>
            <person name="Uehling J."/>
            <person name="Grigoriev I.V."/>
            <person name="Vagvolgyi C."/>
            <person name="Papp T."/>
            <person name="Martin F.M."/>
            <person name="Miettinen O."/>
            <person name="Hibbett D.S."/>
            <person name="Nagy L.G."/>
        </authorList>
    </citation>
    <scope>NUCLEOTIDE SEQUENCE [LARGE SCALE GENOMIC DNA]</scope>
    <source>
        <strain evidence="1 2">OMC1185</strain>
    </source>
</reference>
<dbReference type="Proteomes" id="UP000305948">
    <property type="component" value="Unassembled WGS sequence"/>
</dbReference>
<evidence type="ECO:0000313" key="2">
    <source>
        <dbReference type="Proteomes" id="UP000305948"/>
    </source>
</evidence>
<evidence type="ECO:0000313" key="1">
    <source>
        <dbReference type="EMBL" id="TFK53228.1"/>
    </source>
</evidence>
<gene>
    <name evidence="1" type="ORF">OE88DRAFT_1657142</name>
</gene>
<organism evidence="1 2">
    <name type="scientific">Heliocybe sulcata</name>
    <dbReference type="NCBI Taxonomy" id="5364"/>
    <lineage>
        <taxon>Eukaryota</taxon>
        <taxon>Fungi</taxon>
        <taxon>Dikarya</taxon>
        <taxon>Basidiomycota</taxon>
        <taxon>Agaricomycotina</taxon>
        <taxon>Agaricomycetes</taxon>
        <taxon>Gloeophyllales</taxon>
        <taxon>Gloeophyllaceae</taxon>
        <taxon>Heliocybe</taxon>
    </lineage>
</organism>
<keyword evidence="2" id="KW-1185">Reference proteome</keyword>
<dbReference type="AlphaFoldDB" id="A0A5C3NB53"/>
<name>A0A5C3NB53_9AGAM</name>
<dbReference type="EMBL" id="ML213508">
    <property type="protein sequence ID" value="TFK53228.1"/>
    <property type="molecule type" value="Genomic_DNA"/>
</dbReference>
<proteinExistence type="predicted"/>
<sequence>MQQYWHKPARYSLISRRPRRVPVLCDRSMSEFGITKTASSMALRLGSSTTPIGNFMSSHRHAALC</sequence>
<accession>A0A5C3NB53</accession>
<protein>
    <submittedName>
        <fullName evidence="1">Uncharacterized protein</fullName>
    </submittedName>
</protein>